<dbReference type="GO" id="GO:0005509">
    <property type="term" value="F:calcium ion binding"/>
    <property type="evidence" value="ECO:0007669"/>
    <property type="project" value="UniProtKB-UniRule"/>
</dbReference>
<dbReference type="GO" id="GO:0016339">
    <property type="term" value="P:calcium-dependent cell-cell adhesion via plasma membrane cell adhesion molecules"/>
    <property type="evidence" value="ECO:0007669"/>
    <property type="project" value="TreeGrafter"/>
</dbReference>
<dbReference type="PROSITE" id="PS50268">
    <property type="entry name" value="CADHERIN_2"/>
    <property type="match status" value="3"/>
</dbReference>
<evidence type="ECO:0000256" key="4">
    <source>
        <dbReference type="ARBA" id="ARBA00022737"/>
    </source>
</evidence>
<dbReference type="InterPro" id="IPR002126">
    <property type="entry name" value="Cadherin-like_dom"/>
</dbReference>
<dbReference type="GO" id="GO:0007043">
    <property type="term" value="P:cell-cell junction assembly"/>
    <property type="evidence" value="ECO:0007669"/>
    <property type="project" value="TreeGrafter"/>
</dbReference>
<keyword evidence="14" id="KW-1185">Reference proteome</keyword>
<keyword evidence="7 10" id="KW-0472">Membrane</keyword>
<sequence length="805" mass="88204">MIRLLLTLVCVICSLVLAIAQSQLCKTTTTKGYEFYFENVLENTPVGSVLGVVDVIGNASHVTLVQDDGGASDRFRFDNETREVKVITGLNSDRGSDIILSFIIHCQIIGSQDRSDIKIYLVMVDFNDNPPVFSKTHYNVTVSEDVLVDTVIYRDVNATDNDKEYDGNSRVSYRVADSTNKLHKEYFKIDVPSRSDIKLARALDFETLSVLVIEIWAVDSPAPGRGTPLTATATLTVYVTDADDLNPQFTANSYRGVIDEDAPIGTVVQVVPKLLAKDGDALNATIIYRLLDQYNLFAINETTAEVRTLRNLYVDVPSLTVVVLAIQADNAERQWFTMLTISVTASNLNAPRFSADIYNVTKSELEPVGNVIVATMATDTDFRSITGTVIGYAIVESTDQFSIDQQGVIVLDTPLDYETWHRRTLHVTATDGSNTATATVIIDVVDVNDNNPLLFVDAVEIASERVNGKVVTSLRASDKDQADSLRFELRSYANLFAIRGIPQFSGSNLTWAEVYIRAEPVLLTRDKYSLLLCVIDSGQPPRESSVIIEVNFPPIVGPVTPLPGTTLGSTGSTRSTTEPVAAASVLVEKDNMLAIILGAVAGILLVIILILIAFIIWRNKRMREELNRARAPRGHSAKGLTYRQAETPDDLPKMDLSFQEETDDVSAYDGGTSVQENPLSDTGVNTGYYPSSGSSMDRDVGEINIETAIVPYDEDGYGYERKTPMYVNEEQQPYSGDDTVSNNSSHSDSTGGSRRGLVNSNPAEGGKLTSWDSDDNLHPQGAQKVNTKGSLASKKKERPEITVYF</sequence>
<dbReference type="GO" id="GO:0000902">
    <property type="term" value="P:cell morphogenesis"/>
    <property type="evidence" value="ECO:0007669"/>
    <property type="project" value="TreeGrafter"/>
</dbReference>
<evidence type="ECO:0000256" key="2">
    <source>
        <dbReference type="ARBA" id="ARBA00022692"/>
    </source>
</evidence>
<keyword evidence="6 10" id="KW-1133">Transmembrane helix</keyword>
<evidence type="ECO:0000256" key="7">
    <source>
        <dbReference type="ARBA" id="ARBA00023136"/>
    </source>
</evidence>
<accession>A0A9D4FZM3</accession>
<feature type="region of interest" description="Disordered" evidence="9">
    <location>
        <begin position="731"/>
        <end position="805"/>
    </location>
</feature>
<name>A0A9D4FZM3_DREPO</name>
<dbReference type="GO" id="GO:0008013">
    <property type="term" value="F:beta-catenin binding"/>
    <property type="evidence" value="ECO:0007669"/>
    <property type="project" value="TreeGrafter"/>
</dbReference>
<dbReference type="GO" id="GO:0034332">
    <property type="term" value="P:adherens junction organization"/>
    <property type="evidence" value="ECO:0007669"/>
    <property type="project" value="TreeGrafter"/>
</dbReference>
<evidence type="ECO:0000256" key="8">
    <source>
        <dbReference type="PROSITE-ProRule" id="PRU00043"/>
    </source>
</evidence>
<protein>
    <recommendedName>
        <fullName evidence="12">Cadherin domain-containing protein</fullName>
    </recommendedName>
</protein>
<gene>
    <name evidence="13" type="ORF">DPMN_134303</name>
</gene>
<dbReference type="SMART" id="SM00112">
    <property type="entry name" value="CA"/>
    <property type="match status" value="3"/>
</dbReference>
<feature type="domain" description="Cadherin" evidence="12">
    <location>
        <begin position="250"/>
        <end position="353"/>
    </location>
</feature>
<feature type="compositionally biased region" description="Polar residues" evidence="9">
    <location>
        <begin position="672"/>
        <end position="695"/>
    </location>
</feature>
<dbReference type="OrthoDB" id="6144753at2759"/>
<feature type="signal peptide" evidence="11">
    <location>
        <begin position="1"/>
        <end position="20"/>
    </location>
</feature>
<keyword evidence="4" id="KW-0677">Repeat</keyword>
<dbReference type="PANTHER" id="PTHR24027:SF422">
    <property type="entry name" value="CADHERIN DOMAIN-CONTAINING PROTEIN"/>
    <property type="match status" value="1"/>
</dbReference>
<evidence type="ECO:0000259" key="12">
    <source>
        <dbReference type="PROSITE" id="PS50268"/>
    </source>
</evidence>
<dbReference type="GO" id="GO:0016342">
    <property type="term" value="C:catenin complex"/>
    <property type="evidence" value="ECO:0007669"/>
    <property type="project" value="TreeGrafter"/>
</dbReference>
<evidence type="ECO:0000256" key="9">
    <source>
        <dbReference type="SAM" id="MobiDB-lite"/>
    </source>
</evidence>
<evidence type="ECO:0000256" key="1">
    <source>
        <dbReference type="ARBA" id="ARBA00004167"/>
    </source>
</evidence>
<dbReference type="PANTHER" id="PTHR24027">
    <property type="entry name" value="CADHERIN-23"/>
    <property type="match status" value="1"/>
</dbReference>
<feature type="domain" description="Cadherin" evidence="12">
    <location>
        <begin position="134"/>
        <end position="249"/>
    </location>
</feature>
<evidence type="ECO:0000313" key="14">
    <source>
        <dbReference type="Proteomes" id="UP000828390"/>
    </source>
</evidence>
<reference evidence="13" key="2">
    <citation type="submission" date="2020-11" db="EMBL/GenBank/DDBJ databases">
        <authorList>
            <person name="McCartney M.A."/>
            <person name="Auch B."/>
            <person name="Kono T."/>
            <person name="Mallez S."/>
            <person name="Becker A."/>
            <person name="Gohl D.M."/>
            <person name="Silverstein K.A.T."/>
            <person name="Koren S."/>
            <person name="Bechman K.B."/>
            <person name="Herman A."/>
            <person name="Abrahante J.E."/>
            <person name="Garbe J."/>
        </authorList>
    </citation>
    <scope>NUCLEOTIDE SEQUENCE</scope>
    <source>
        <strain evidence="13">Duluth1</strain>
        <tissue evidence="13">Whole animal</tissue>
    </source>
</reference>
<dbReference type="InterPro" id="IPR020894">
    <property type="entry name" value="Cadherin_CS"/>
</dbReference>
<comment type="caution">
    <text evidence="13">The sequence shown here is derived from an EMBL/GenBank/DDBJ whole genome shotgun (WGS) entry which is preliminary data.</text>
</comment>
<dbReference type="InterPro" id="IPR015919">
    <property type="entry name" value="Cadherin-like_sf"/>
</dbReference>
<evidence type="ECO:0000313" key="13">
    <source>
        <dbReference type="EMBL" id="KAH3805993.1"/>
    </source>
</evidence>
<dbReference type="AlphaFoldDB" id="A0A9D4FZM3"/>
<dbReference type="GO" id="GO:0044331">
    <property type="term" value="P:cell-cell adhesion mediated by cadherin"/>
    <property type="evidence" value="ECO:0007669"/>
    <property type="project" value="TreeGrafter"/>
</dbReference>
<reference evidence="13" key="1">
    <citation type="journal article" date="2019" name="bioRxiv">
        <title>The Genome of the Zebra Mussel, Dreissena polymorpha: A Resource for Invasive Species Research.</title>
        <authorList>
            <person name="McCartney M.A."/>
            <person name="Auch B."/>
            <person name="Kono T."/>
            <person name="Mallez S."/>
            <person name="Zhang Y."/>
            <person name="Obille A."/>
            <person name="Becker A."/>
            <person name="Abrahante J.E."/>
            <person name="Garbe J."/>
            <person name="Badalamenti J.P."/>
            <person name="Herman A."/>
            <person name="Mangelson H."/>
            <person name="Liachko I."/>
            <person name="Sullivan S."/>
            <person name="Sone E.D."/>
            <person name="Koren S."/>
            <person name="Silverstein K.A.T."/>
            <person name="Beckman K.B."/>
            <person name="Gohl D.M."/>
        </authorList>
    </citation>
    <scope>NUCLEOTIDE SEQUENCE</scope>
    <source>
        <strain evidence="13">Duluth1</strain>
        <tissue evidence="13">Whole animal</tissue>
    </source>
</reference>
<feature type="compositionally biased region" description="Polar residues" evidence="9">
    <location>
        <begin position="731"/>
        <end position="762"/>
    </location>
</feature>
<keyword evidence="3 11" id="KW-0732">Signal</keyword>
<dbReference type="EMBL" id="JAIWYP010000006">
    <property type="protein sequence ID" value="KAH3805993.1"/>
    <property type="molecule type" value="Genomic_DNA"/>
</dbReference>
<dbReference type="Proteomes" id="UP000828390">
    <property type="component" value="Unassembled WGS sequence"/>
</dbReference>
<dbReference type="Gene3D" id="2.60.40.60">
    <property type="entry name" value="Cadherins"/>
    <property type="match status" value="5"/>
</dbReference>
<dbReference type="GO" id="GO:0005912">
    <property type="term" value="C:adherens junction"/>
    <property type="evidence" value="ECO:0007669"/>
    <property type="project" value="TreeGrafter"/>
</dbReference>
<organism evidence="13 14">
    <name type="scientific">Dreissena polymorpha</name>
    <name type="common">Zebra mussel</name>
    <name type="synonym">Mytilus polymorpha</name>
    <dbReference type="NCBI Taxonomy" id="45954"/>
    <lineage>
        <taxon>Eukaryota</taxon>
        <taxon>Metazoa</taxon>
        <taxon>Spiralia</taxon>
        <taxon>Lophotrochozoa</taxon>
        <taxon>Mollusca</taxon>
        <taxon>Bivalvia</taxon>
        <taxon>Autobranchia</taxon>
        <taxon>Heteroconchia</taxon>
        <taxon>Euheterodonta</taxon>
        <taxon>Imparidentia</taxon>
        <taxon>Neoheterodontei</taxon>
        <taxon>Myida</taxon>
        <taxon>Dreissenoidea</taxon>
        <taxon>Dreissenidae</taxon>
        <taxon>Dreissena</taxon>
    </lineage>
</organism>
<dbReference type="SUPFAM" id="SSF49313">
    <property type="entry name" value="Cadherin-like"/>
    <property type="match status" value="4"/>
</dbReference>
<evidence type="ECO:0000256" key="5">
    <source>
        <dbReference type="ARBA" id="ARBA00022837"/>
    </source>
</evidence>
<dbReference type="CDD" id="cd11304">
    <property type="entry name" value="Cadherin_repeat"/>
    <property type="match status" value="4"/>
</dbReference>
<feature type="transmembrane region" description="Helical" evidence="10">
    <location>
        <begin position="592"/>
        <end position="617"/>
    </location>
</feature>
<dbReference type="PROSITE" id="PS00232">
    <property type="entry name" value="CADHERIN_1"/>
    <property type="match status" value="1"/>
</dbReference>
<evidence type="ECO:0000256" key="3">
    <source>
        <dbReference type="ARBA" id="ARBA00022729"/>
    </source>
</evidence>
<dbReference type="Pfam" id="PF00028">
    <property type="entry name" value="Cadherin"/>
    <property type="match status" value="2"/>
</dbReference>
<feature type="chain" id="PRO_5038549963" description="Cadherin domain-containing protein" evidence="11">
    <location>
        <begin position="21"/>
        <end position="805"/>
    </location>
</feature>
<dbReference type="PRINTS" id="PR00205">
    <property type="entry name" value="CADHERIN"/>
</dbReference>
<evidence type="ECO:0000256" key="11">
    <source>
        <dbReference type="SAM" id="SignalP"/>
    </source>
</evidence>
<evidence type="ECO:0000256" key="6">
    <source>
        <dbReference type="ARBA" id="ARBA00022989"/>
    </source>
</evidence>
<dbReference type="GO" id="GO:0007156">
    <property type="term" value="P:homophilic cell adhesion via plasma membrane adhesion molecules"/>
    <property type="evidence" value="ECO:0007669"/>
    <property type="project" value="InterPro"/>
</dbReference>
<dbReference type="InterPro" id="IPR039808">
    <property type="entry name" value="Cadherin"/>
</dbReference>
<dbReference type="GO" id="GO:0045296">
    <property type="term" value="F:cadherin binding"/>
    <property type="evidence" value="ECO:0007669"/>
    <property type="project" value="TreeGrafter"/>
</dbReference>
<comment type="subcellular location">
    <subcellularLocation>
        <location evidence="1">Membrane</location>
        <topology evidence="1">Single-pass membrane protein</topology>
    </subcellularLocation>
</comment>
<feature type="domain" description="Cadherin" evidence="12">
    <location>
        <begin position="354"/>
        <end position="454"/>
    </location>
</feature>
<dbReference type="GO" id="GO:0016477">
    <property type="term" value="P:cell migration"/>
    <property type="evidence" value="ECO:0007669"/>
    <property type="project" value="TreeGrafter"/>
</dbReference>
<keyword evidence="2 10" id="KW-0812">Transmembrane</keyword>
<proteinExistence type="predicted"/>
<keyword evidence="5 8" id="KW-0106">Calcium</keyword>
<feature type="region of interest" description="Disordered" evidence="9">
    <location>
        <begin position="628"/>
        <end position="699"/>
    </location>
</feature>
<evidence type="ECO:0000256" key="10">
    <source>
        <dbReference type="SAM" id="Phobius"/>
    </source>
</evidence>